<reference evidence="1" key="1">
    <citation type="submission" date="2014-11" db="EMBL/GenBank/DDBJ databases">
        <authorList>
            <person name="Amaro Gonzalez C."/>
        </authorList>
    </citation>
    <scope>NUCLEOTIDE SEQUENCE</scope>
</reference>
<dbReference type="EMBL" id="GBXM01056454">
    <property type="protein sequence ID" value="JAH52123.1"/>
    <property type="molecule type" value="Transcribed_RNA"/>
</dbReference>
<reference evidence="1" key="2">
    <citation type="journal article" date="2015" name="Fish Shellfish Immunol.">
        <title>Early steps in the European eel (Anguilla anguilla)-Vibrio vulnificus interaction in the gills: Role of the RtxA13 toxin.</title>
        <authorList>
            <person name="Callol A."/>
            <person name="Pajuelo D."/>
            <person name="Ebbesson L."/>
            <person name="Teles M."/>
            <person name="MacKenzie S."/>
            <person name="Amaro C."/>
        </authorList>
    </citation>
    <scope>NUCLEOTIDE SEQUENCE</scope>
</reference>
<protein>
    <submittedName>
        <fullName evidence="1">Uncharacterized protein</fullName>
    </submittedName>
</protein>
<proteinExistence type="predicted"/>
<evidence type="ECO:0000313" key="1">
    <source>
        <dbReference type="EMBL" id="JAH52123.1"/>
    </source>
</evidence>
<accession>A0A0E9THB3</accession>
<sequence>MTNKARKMYLQQDFLLC</sequence>
<name>A0A0E9THB3_ANGAN</name>
<organism evidence="1">
    <name type="scientific">Anguilla anguilla</name>
    <name type="common">European freshwater eel</name>
    <name type="synonym">Muraena anguilla</name>
    <dbReference type="NCBI Taxonomy" id="7936"/>
    <lineage>
        <taxon>Eukaryota</taxon>
        <taxon>Metazoa</taxon>
        <taxon>Chordata</taxon>
        <taxon>Craniata</taxon>
        <taxon>Vertebrata</taxon>
        <taxon>Euteleostomi</taxon>
        <taxon>Actinopterygii</taxon>
        <taxon>Neopterygii</taxon>
        <taxon>Teleostei</taxon>
        <taxon>Anguilliformes</taxon>
        <taxon>Anguillidae</taxon>
        <taxon>Anguilla</taxon>
    </lineage>
</organism>
<dbReference type="AlphaFoldDB" id="A0A0E9THB3"/>